<dbReference type="Gene3D" id="3.80.10.10">
    <property type="entry name" value="Ribonuclease Inhibitor"/>
    <property type="match status" value="1"/>
</dbReference>
<protein>
    <submittedName>
        <fullName evidence="1 3">Uncharacterized protein</fullName>
    </submittedName>
</protein>
<name>A0A3P7ZQT5_HELPZ</name>
<organism evidence="1">
    <name type="scientific">Heligmosomoides polygyrus</name>
    <name type="common">Parasitic roundworm</name>
    <dbReference type="NCBI Taxonomy" id="6339"/>
    <lineage>
        <taxon>Eukaryota</taxon>
        <taxon>Metazoa</taxon>
        <taxon>Ecdysozoa</taxon>
        <taxon>Nematoda</taxon>
        <taxon>Chromadorea</taxon>
        <taxon>Rhabditida</taxon>
        <taxon>Rhabditina</taxon>
        <taxon>Rhabditomorpha</taxon>
        <taxon>Strongyloidea</taxon>
        <taxon>Heligmosomidae</taxon>
        <taxon>Heligmosomoides</taxon>
    </lineage>
</organism>
<dbReference type="Proteomes" id="UP000050761">
    <property type="component" value="Unassembled WGS sequence"/>
</dbReference>
<proteinExistence type="predicted"/>
<sequence length="149" mass="16090">MLQLLRKAITETAASRPFNGELQLPRNSKPSSGRTVLIQRSKISAISTDAFSGMSTVETVELYDNQIGMIGARAFAGPSPRRRQLLQCERRAPYGPRVPPPAVSSSAAGANRPAIRHIGLLSTITNPGFEQARCADVFGYAASLKVFFD</sequence>
<dbReference type="EMBL" id="UZAH01026892">
    <property type="protein sequence ID" value="VDO86454.1"/>
    <property type="molecule type" value="Genomic_DNA"/>
</dbReference>
<dbReference type="AlphaFoldDB" id="A0A3P7ZQT5"/>
<dbReference type="OrthoDB" id="6363818at2759"/>
<evidence type="ECO:0000313" key="1">
    <source>
        <dbReference type="EMBL" id="VDO86454.1"/>
    </source>
</evidence>
<dbReference type="WBParaSite" id="HPBE_0001082001-mRNA-1">
    <property type="protein sequence ID" value="HPBE_0001082001-mRNA-1"/>
    <property type="gene ID" value="HPBE_0001082001"/>
</dbReference>
<reference evidence="1 2" key="1">
    <citation type="submission" date="2018-11" db="EMBL/GenBank/DDBJ databases">
        <authorList>
            <consortium name="Pathogen Informatics"/>
        </authorList>
    </citation>
    <scope>NUCLEOTIDE SEQUENCE [LARGE SCALE GENOMIC DNA]</scope>
</reference>
<reference evidence="3" key="2">
    <citation type="submission" date="2019-09" db="UniProtKB">
        <authorList>
            <consortium name="WormBaseParasite"/>
        </authorList>
    </citation>
    <scope>IDENTIFICATION</scope>
</reference>
<evidence type="ECO:0000313" key="3">
    <source>
        <dbReference type="WBParaSite" id="HPBE_0001082001-mRNA-1"/>
    </source>
</evidence>
<dbReference type="InterPro" id="IPR032675">
    <property type="entry name" value="LRR_dom_sf"/>
</dbReference>
<gene>
    <name evidence="1" type="ORF">HPBE_LOCUS10821</name>
</gene>
<keyword evidence="2" id="KW-1185">Reference proteome</keyword>
<evidence type="ECO:0000313" key="2">
    <source>
        <dbReference type="Proteomes" id="UP000050761"/>
    </source>
</evidence>
<accession>A0A3P7ZQT5</accession>